<accession>A0ABV0G7T9</accession>
<name>A0ABV0G7T9_9BURK</name>
<dbReference type="InterPro" id="IPR006683">
    <property type="entry name" value="Thioestr_dom"/>
</dbReference>
<dbReference type="EC" id="3.1.2.-" evidence="4"/>
<dbReference type="NCBIfam" id="TIGR00051">
    <property type="entry name" value="YbgC/FadM family acyl-CoA thioesterase"/>
    <property type="match status" value="1"/>
</dbReference>
<dbReference type="CDD" id="cd00586">
    <property type="entry name" value="4HBT"/>
    <property type="match status" value="1"/>
</dbReference>
<protein>
    <submittedName>
        <fullName evidence="4">YbgC/FadM family acyl-CoA thioesterase</fullName>
        <ecNumber evidence="4">3.1.2.-</ecNumber>
    </submittedName>
</protein>
<dbReference type="Proteomes" id="UP001495147">
    <property type="component" value="Unassembled WGS sequence"/>
</dbReference>
<comment type="caution">
    <text evidence="4">The sequence shown here is derived from an EMBL/GenBank/DDBJ whole genome shotgun (WGS) entry which is preliminary data.</text>
</comment>
<proteinExistence type="inferred from homology"/>
<comment type="similarity">
    <text evidence="1">Belongs to the 4-hydroxybenzoyl-CoA thioesterase family.</text>
</comment>
<dbReference type="RefSeq" id="WP_347706614.1">
    <property type="nucleotide sequence ID" value="NZ_JBDPZD010000015.1"/>
</dbReference>
<dbReference type="PANTHER" id="PTHR31793:SF37">
    <property type="entry name" value="ACYL-COA THIOESTER HYDROLASE YBGC"/>
    <property type="match status" value="1"/>
</dbReference>
<dbReference type="EMBL" id="JBDPZD010000015">
    <property type="protein sequence ID" value="MEO3693804.1"/>
    <property type="molecule type" value="Genomic_DNA"/>
</dbReference>
<dbReference type="InterPro" id="IPR006684">
    <property type="entry name" value="YbgC/YbaW"/>
</dbReference>
<keyword evidence="5" id="KW-1185">Reference proteome</keyword>
<dbReference type="PIRSF" id="PIRSF003230">
    <property type="entry name" value="YbgC"/>
    <property type="match status" value="1"/>
</dbReference>
<evidence type="ECO:0000256" key="2">
    <source>
        <dbReference type="ARBA" id="ARBA00022801"/>
    </source>
</evidence>
<dbReference type="GO" id="GO:0016787">
    <property type="term" value="F:hydrolase activity"/>
    <property type="evidence" value="ECO:0007669"/>
    <property type="project" value="UniProtKB-KW"/>
</dbReference>
<organism evidence="4 5">
    <name type="scientific">Roseateles paludis</name>
    <dbReference type="NCBI Taxonomy" id="3145238"/>
    <lineage>
        <taxon>Bacteria</taxon>
        <taxon>Pseudomonadati</taxon>
        <taxon>Pseudomonadota</taxon>
        <taxon>Betaproteobacteria</taxon>
        <taxon>Burkholderiales</taxon>
        <taxon>Sphaerotilaceae</taxon>
        <taxon>Roseateles</taxon>
    </lineage>
</organism>
<evidence type="ECO:0000313" key="5">
    <source>
        <dbReference type="Proteomes" id="UP001495147"/>
    </source>
</evidence>
<evidence type="ECO:0000259" key="3">
    <source>
        <dbReference type="Pfam" id="PF03061"/>
    </source>
</evidence>
<sequence>MTQPDKSHHGRPEFYANYLKFFERARTEWVRAAGGEQQRLRLEQGLIFVVSETTVRYLAPARLDDELTITVEPLDLGRATLTLHQRALRGEQVLAEGTIRVGCVNAHDFKPARIPASLLAALQRP</sequence>
<dbReference type="InterPro" id="IPR029069">
    <property type="entry name" value="HotDog_dom_sf"/>
</dbReference>
<keyword evidence="2 4" id="KW-0378">Hydrolase</keyword>
<dbReference type="InterPro" id="IPR050563">
    <property type="entry name" value="4-hydroxybenzoyl-CoA_TE"/>
</dbReference>
<dbReference type="PANTHER" id="PTHR31793">
    <property type="entry name" value="4-HYDROXYBENZOYL-COA THIOESTERASE FAMILY MEMBER"/>
    <property type="match status" value="1"/>
</dbReference>
<dbReference type="Pfam" id="PF03061">
    <property type="entry name" value="4HBT"/>
    <property type="match status" value="1"/>
</dbReference>
<dbReference type="Gene3D" id="3.10.129.10">
    <property type="entry name" value="Hotdog Thioesterase"/>
    <property type="match status" value="1"/>
</dbReference>
<evidence type="ECO:0000256" key="1">
    <source>
        <dbReference type="ARBA" id="ARBA00005953"/>
    </source>
</evidence>
<evidence type="ECO:0000313" key="4">
    <source>
        <dbReference type="EMBL" id="MEO3693804.1"/>
    </source>
</evidence>
<gene>
    <name evidence="4" type="ORF">ABDJ85_20200</name>
</gene>
<feature type="domain" description="Thioesterase" evidence="3">
    <location>
        <begin position="14"/>
        <end position="94"/>
    </location>
</feature>
<dbReference type="SUPFAM" id="SSF54637">
    <property type="entry name" value="Thioesterase/thiol ester dehydrase-isomerase"/>
    <property type="match status" value="1"/>
</dbReference>
<reference evidence="4 5" key="1">
    <citation type="submission" date="2024-05" db="EMBL/GenBank/DDBJ databases">
        <title>Roseateles sp. DJS-2-20 16S ribosomal RNA gene Genome sequencing and assembly.</title>
        <authorList>
            <person name="Woo H."/>
        </authorList>
    </citation>
    <scope>NUCLEOTIDE SEQUENCE [LARGE SCALE GENOMIC DNA]</scope>
    <source>
        <strain evidence="4 5">DJS-2-20</strain>
    </source>
</reference>